<dbReference type="AlphaFoldDB" id="A0AAW4MQG6"/>
<dbReference type="Pfam" id="PF13419">
    <property type="entry name" value="HAD_2"/>
    <property type="match status" value="1"/>
</dbReference>
<dbReference type="EMBL" id="JAHOEL010000017">
    <property type="protein sequence ID" value="MBV3392416.1"/>
    <property type="molecule type" value="Genomic_DNA"/>
</dbReference>
<keyword evidence="4" id="KW-1185">Reference proteome</keyword>
<dbReference type="NCBIfam" id="TIGR01549">
    <property type="entry name" value="HAD-SF-IA-v1"/>
    <property type="match status" value="1"/>
</dbReference>
<evidence type="ECO:0000313" key="2">
    <source>
        <dbReference type="EMBL" id="MBV3392416.1"/>
    </source>
</evidence>
<keyword evidence="1" id="KW-0378">Hydrolase</keyword>
<proteinExistence type="predicted"/>
<dbReference type="GO" id="GO:0008967">
    <property type="term" value="F:phosphoglycolate phosphatase activity"/>
    <property type="evidence" value="ECO:0007669"/>
    <property type="project" value="TreeGrafter"/>
</dbReference>
<dbReference type="EMBL" id="JAHOEF010000017">
    <property type="protein sequence ID" value="MBV3382400.1"/>
    <property type="molecule type" value="Genomic_DNA"/>
</dbReference>
<sequence>MIKGCIFDLDGTLVDSLKDLAVSTNHALEACGLAPHPIENYKQYVGNGVLKLVERALGEDHQDLFDQCLQEFMDYYKDHCFDYTAPYPGIKELVEDLHKEGIKLACVTNKPHTVAEVIVPKLFGDRFITTYGGCADYPKKPDITSLNLALKDIGLTKGECVFIGDSNVDIETGINASMKTIGCDWGFRGETELKAAGATKIAYKAHDIKEYVDDWNK</sequence>
<protein>
    <submittedName>
        <fullName evidence="1">HAD family hydrolase</fullName>
    </submittedName>
</protein>
<dbReference type="SFLD" id="SFLDS00003">
    <property type="entry name" value="Haloacid_Dehalogenase"/>
    <property type="match status" value="1"/>
</dbReference>
<evidence type="ECO:0000313" key="4">
    <source>
        <dbReference type="Proteomes" id="UP001197492"/>
    </source>
</evidence>
<dbReference type="InterPro" id="IPR041492">
    <property type="entry name" value="HAD_2"/>
</dbReference>
<dbReference type="Proteomes" id="UP001196408">
    <property type="component" value="Unassembled WGS sequence"/>
</dbReference>
<dbReference type="InterPro" id="IPR006439">
    <property type="entry name" value="HAD-SF_hydro_IA"/>
</dbReference>
<accession>A0AAW4MQG6</accession>
<evidence type="ECO:0000313" key="1">
    <source>
        <dbReference type="EMBL" id="MBV3382400.1"/>
    </source>
</evidence>
<evidence type="ECO:0000313" key="3">
    <source>
        <dbReference type="Proteomes" id="UP001196408"/>
    </source>
</evidence>
<dbReference type="PANTHER" id="PTHR43434">
    <property type="entry name" value="PHOSPHOGLYCOLATE PHOSPHATASE"/>
    <property type="match status" value="1"/>
</dbReference>
<dbReference type="NCBIfam" id="TIGR01509">
    <property type="entry name" value="HAD-SF-IA-v3"/>
    <property type="match status" value="1"/>
</dbReference>
<dbReference type="PANTHER" id="PTHR43434:SF1">
    <property type="entry name" value="PHOSPHOGLYCOLATE PHOSPHATASE"/>
    <property type="match status" value="1"/>
</dbReference>
<dbReference type="InterPro" id="IPR050155">
    <property type="entry name" value="HAD-like_hydrolase_sf"/>
</dbReference>
<organism evidence="1 3">
    <name type="scientific">Catenibacterium mitsuokai</name>
    <dbReference type="NCBI Taxonomy" id="100886"/>
    <lineage>
        <taxon>Bacteria</taxon>
        <taxon>Bacillati</taxon>
        <taxon>Bacillota</taxon>
        <taxon>Erysipelotrichia</taxon>
        <taxon>Erysipelotrichales</taxon>
        <taxon>Coprobacillaceae</taxon>
        <taxon>Catenibacterium</taxon>
    </lineage>
</organism>
<dbReference type="SFLD" id="SFLDG01129">
    <property type="entry name" value="C1.5:_HAD__Beta-PGM__Phosphata"/>
    <property type="match status" value="1"/>
</dbReference>
<dbReference type="Proteomes" id="UP001197492">
    <property type="component" value="Unassembled WGS sequence"/>
</dbReference>
<gene>
    <name evidence="1" type="ORF">KSV97_03955</name>
    <name evidence="2" type="ORF">KSW06_03920</name>
</gene>
<reference evidence="1 4" key="1">
    <citation type="submission" date="2021-06" db="EMBL/GenBank/DDBJ databases">
        <title>Collection of gut derived symbiotic bacterial strains cultured from healthy donors.</title>
        <authorList>
            <person name="Lin H."/>
            <person name="Littmann E."/>
            <person name="Pamer E.G."/>
        </authorList>
    </citation>
    <scope>NUCLEOTIDE SEQUENCE</scope>
    <source>
        <strain evidence="2 4">MSK.21.70</strain>
        <strain evidence="1">MSK.21.82</strain>
    </source>
</reference>
<dbReference type="GO" id="GO:0006281">
    <property type="term" value="P:DNA repair"/>
    <property type="evidence" value="ECO:0007669"/>
    <property type="project" value="TreeGrafter"/>
</dbReference>
<comment type="caution">
    <text evidence="1">The sequence shown here is derived from an EMBL/GenBank/DDBJ whole genome shotgun (WGS) entry which is preliminary data.</text>
</comment>
<dbReference type="RefSeq" id="WP_217747345.1">
    <property type="nucleotide sequence ID" value="NZ_JAHOEB010000017.1"/>
</dbReference>
<name>A0AAW4MQG6_9FIRM</name>